<dbReference type="InterPro" id="IPR011761">
    <property type="entry name" value="ATP-grasp"/>
</dbReference>
<evidence type="ECO:0000259" key="2">
    <source>
        <dbReference type="PROSITE" id="PS50975"/>
    </source>
</evidence>
<dbReference type="SUPFAM" id="SSF56059">
    <property type="entry name" value="Glutathione synthetase ATP-binding domain-like"/>
    <property type="match status" value="1"/>
</dbReference>
<dbReference type="Gene3D" id="3.40.50.20">
    <property type="match status" value="1"/>
</dbReference>
<dbReference type="InterPro" id="IPR041688">
    <property type="entry name" value="PRTase_2"/>
</dbReference>
<dbReference type="PROSITE" id="PS50975">
    <property type="entry name" value="ATP_GRASP"/>
    <property type="match status" value="1"/>
</dbReference>
<name>A0ABW1YGU4_9DEIO</name>
<accession>A0ABW1YGU4</accession>
<sequence length="458" mass="49884">MPSSPLTDVLFNKSLSVTAAIVQAMRPPYRVWTSHSDPASGQYAASQHQILEPKGLQGDAYAEWLLQACAERGIRFLVAGKERERLADWKARFAEQGLTVITAASRETQHHLEDKAAFLGGWNTDILPLPRWTVFRTLAEFESGVAELQAGAPGTRLCLKPARGIFASGFRILGGPDLRRFLAGDLYNMTYAAARELFGSAEQPFAPMLLMHTLEGAERSVDCVAWEGKLLAAVVRRKDGGLQEIEDRPDLLAAAQRLTETYQLSGIFNFQTKDDAAGRANMLEINARPSGGLRFSMAAGVNFGQMLLDAATGRPGESPEIRTGLQVMEDKVVRTATPTRAAGPGPTPPVTEVRLPSGTLTLTLEDSAWPLHELLDYAVRRNPKRGFLFVSRVLGKHIPTAPHRAAETHRRLAAALPPLTRPHFIGLAETATALGEGVFREWQAAHGGHFPDDHALPG</sequence>
<keyword evidence="4" id="KW-1185">Reference proteome</keyword>
<dbReference type="Proteomes" id="UP001596297">
    <property type="component" value="Unassembled WGS sequence"/>
</dbReference>
<dbReference type="GO" id="GO:0016757">
    <property type="term" value="F:glycosyltransferase activity"/>
    <property type="evidence" value="ECO:0007669"/>
    <property type="project" value="UniProtKB-KW"/>
</dbReference>
<reference evidence="4" key="1">
    <citation type="journal article" date="2019" name="Int. J. Syst. Evol. Microbiol.">
        <title>The Global Catalogue of Microorganisms (GCM) 10K type strain sequencing project: providing services to taxonomists for standard genome sequencing and annotation.</title>
        <authorList>
            <consortium name="The Broad Institute Genomics Platform"/>
            <consortium name="The Broad Institute Genome Sequencing Center for Infectious Disease"/>
            <person name="Wu L."/>
            <person name="Ma J."/>
        </authorList>
    </citation>
    <scope>NUCLEOTIDE SEQUENCE [LARGE SCALE GENOMIC DNA]</scope>
    <source>
        <strain evidence="4">CGMCC 1.15772</strain>
    </source>
</reference>
<comment type="caution">
    <text evidence="3">The sequence shown here is derived from an EMBL/GenBank/DDBJ whole genome shotgun (WGS) entry which is preliminary data.</text>
</comment>
<keyword evidence="3" id="KW-0808">Transferase</keyword>
<proteinExistence type="predicted"/>
<dbReference type="Pfam" id="PF15632">
    <property type="entry name" value="ATPgrasp_Ter"/>
    <property type="match status" value="1"/>
</dbReference>
<dbReference type="EMBL" id="JBHSWD010000002">
    <property type="protein sequence ID" value="MFC6592767.1"/>
    <property type="molecule type" value="Genomic_DNA"/>
</dbReference>
<dbReference type="Pfam" id="PF15609">
    <property type="entry name" value="PRTase_2"/>
    <property type="match status" value="1"/>
</dbReference>
<keyword evidence="1" id="KW-0067">ATP-binding</keyword>
<keyword evidence="3" id="KW-0328">Glycosyltransferase</keyword>
<keyword evidence="1" id="KW-0547">Nucleotide-binding</keyword>
<gene>
    <name evidence="3" type="ORF">ACFP81_12685</name>
</gene>
<protein>
    <submittedName>
        <fullName evidence="3">Phosphoribosyltransferase domain-containing protein</fullName>
    </submittedName>
</protein>
<evidence type="ECO:0000256" key="1">
    <source>
        <dbReference type="PROSITE-ProRule" id="PRU00409"/>
    </source>
</evidence>
<organism evidence="3 4">
    <name type="scientific">Deinococcus lacus</name>
    <dbReference type="NCBI Taxonomy" id="392561"/>
    <lineage>
        <taxon>Bacteria</taxon>
        <taxon>Thermotogati</taxon>
        <taxon>Deinococcota</taxon>
        <taxon>Deinococci</taxon>
        <taxon>Deinococcales</taxon>
        <taxon>Deinococcaceae</taxon>
        <taxon>Deinococcus</taxon>
    </lineage>
</organism>
<dbReference type="RefSeq" id="WP_380084008.1">
    <property type="nucleotide sequence ID" value="NZ_JBHSWD010000002.1"/>
</dbReference>
<dbReference type="Gene3D" id="3.30.470.20">
    <property type="entry name" value="ATP-grasp fold, B domain"/>
    <property type="match status" value="1"/>
</dbReference>
<evidence type="ECO:0000313" key="4">
    <source>
        <dbReference type="Proteomes" id="UP001596297"/>
    </source>
</evidence>
<feature type="domain" description="ATP-grasp" evidence="2">
    <location>
        <begin position="255"/>
        <end position="312"/>
    </location>
</feature>
<evidence type="ECO:0000313" key="3">
    <source>
        <dbReference type="EMBL" id="MFC6592767.1"/>
    </source>
</evidence>